<feature type="domain" description="C2H2-type" evidence="4">
    <location>
        <begin position="533"/>
        <end position="565"/>
    </location>
</feature>
<dbReference type="SUPFAM" id="SSF57667">
    <property type="entry name" value="beta-beta-alpha zinc fingers"/>
    <property type="match status" value="6"/>
</dbReference>
<dbReference type="InterPro" id="IPR050758">
    <property type="entry name" value="Znf_C2H2-type"/>
</dbReference>
<dbReference type="Gene3D" id="3.30.160.60">
    <property type="entry name" value="Classic Zinc Finger"/>
    <property type="match status" value="7"/>
</dbReference>
<evidence type="ECO:0000313" key="5">
    <source>
        <dbReference type="EMBL" id="JAS20611.1"/>
    </source>
</evidence>
<sequence length="688" mass="78848">MAQALFDAINGVAMDNHTVMTVQSLIEAHNRSNLDFGNNDNCSLQDEDDVFQCGKCKKQFISLPDFIVHKKTHYLEKEIKMESNLNSSNTFENLKTMNTTDGTMRPPIILNDTDILSFSMEENELNSPSQVLQSLESGESYLTSDSKALEIGNAENTYRMEAFENQIIISAQMPTNCLLAGDDLDKPDLQFTSQEELNYLTPDCLLTTVDKDSGETVTVSVLNVMQDTLPLNTESVVKDIENDKRLKCLHCGKLFGKNFDLQQHVRSHTGERPYQCVVCGRAFTQKSNVKKHMATHKVWPKPLRTLSTPESEMIDADLKESLVNDSIDRSYHCQFCTAVFPNFYQLKTHRKQHSHHKVYKCIQKKCNETFEDLDLFLEHTTVVHADEAAFHCHLCNKEFASLDDLGTHQYEHGVRPRPSHKSVTCKKCKSRFSSIETLEKHLATDSHNYSCPKCQKVFPCERFLRRHLPIHTKVPLHVCQQCGKAFKTYQYLNIHKVIHSDVKPYVCKVCSVAFNRQDKLVRHSLIHDPQRRFKCPFINHLGCNKEFARKDKLQQHILTHSSSKDLSCKRCNRCFKRNCQLRQHEKACLAQDIPCKDCGHVTSDLECYKKGYEQPSKNITTKRKRRSNAKVKVTKDSKEDNVPTIEIVVLPMSNCDGDNNNIDMNGVYRVIIPSSKPDPTDLNHSQLR</sequence>
<dbReference type="InterPro" id="IPR013087">
    <property type="entry name" value="Znf_C2H2_type"/>
</dbReference>
<keyword evidence="3" id="KW-0862">Zinc</keyword>
<dbReference type="PANTHER" id="PTHR23234">
    <property type="entry name" value="ZNF44 PROTEIN"/>
    <property type="match status" value="1"/>
</dbReference>
<feature type="domain" description="C2H2-type" evidence="4">
    <location>
        <begin position="359"/>
        <end position="389"/>
    </location>
</feature>
<feature type="domain" description="C2H2-type" evidence="4">
    <location>
        <begin position="505"/>
        <end position="532"/>
    </location>
</feature>
<dbReference type="PROSITE" id="PS00028">
    <property type="entry name" value="ZINC_FINGER_C2H2_1"/>
    <property type="match status" value="10"/>
</dbReference>
<dbReference type="SMART" id="SM00355">
    <property type="entry name" value="ZnF_C2H2"/>
    <property type="match status" value="12"/>
</dbReference>
<feature type="domain" description="C2H2-type" evidence="4">
    <location>
        <begin position="274"/>
        <end position="296"/>
    </location>
</feature>
<dbReference type="PROSITE" id="PS50157">
    <property type="entry name" value="ZINC_FINGER_C2H2_2"/>
    <property type="match status" value="12"/>
</dbReference>
<feature type="domain" description="C2H2-type" evidence="4">
    <location>
        <begin position="477"/>
        <end position="504"/>
    </location>
</feature>
<keyword evidence="2" id="KW-0677">Repeat</keyword>
<evidence type="ECO:0000256" key="3">
    <source>
        <dbReference type="PROSITE-ProRule" id="PRU00042"/>
    </source>
</evidence>
<feature type="domain" description="C2H2-type" evidence="4">
    <location>
        <begin position="51"/>
        <end position="78"/>
    </location>
</feature>
<name>A0A1B6D4J0_9HEMI</name>
<dbReference type="Pfam" id="PF00096">
    <property type="entry name" value="zf-C2H2"/>
    <property type="match status" value="4"/>
</dbReference>
<evidence type="ECO:0000256" key="2">
    <source>
        <dbReference type="ARBA" id="ARBA00022737"/>
    </source>
</evidence>
<feature type="domain" description="C2H2-type" evidence="4">
    <location>
        <begin position="246"/>
        <end position="273"/>
    </location>
</feature>
<evidence type="ECO:0000256" key="1">
    <source>
        <dbReference type="ARBA" id="ARBA00022723"/>
    </source>
</evidence>
<feature type="domain" description="C2H2-type" evidence="4">
    <location>
        <begin position="449"/>
        <end position="472"/>
    </location>
</feature>
<dbReference type="PANTHER" id="PTHR23234:SF10">
    <property type="entry name" value="RIKEN CDNA 6720489N17 GENE-RELATED"/>
    <property type="match status" value="1"/>
</dbReference>
<accession>A0A1B6D4J0</accession>
<feature type="domain" description="C2H2-type" evidence="4">
    <location>
        <begin position="331"/>
        <end position="358"/>
    </location>
</feature>
<organism evidence="5">
    <name type="scientific">Clastoptera arizonana</name>
    <name type="common">Arizona spittle bug</name>
    <dbReference type="NCBI Taxonomy" id="38151"/>
    <lineage>
        <taxon>Eukaryota</taxon>
        <taxon>Metazoa</taxon>
        <taxon>Ecdysozoa</taxon>
        <taxon>Arthropoda</taxon>
        <taxon>Hexapoda</taxon>
        <taxon>Insecta</taxon>
        <taxon>Pterygota</taxon>
        <taxon>Neoptera</taxon>
        <taxon>Paraneoptera</taxon>
        <taxon>Hemiptera</taxon>
        <taxon>Auchenorrhyncha</taxon>
        <taxon>Cercopoidea</taxon>
        <taxon>Clastopteridae</taxon>
        <taxon>Clastoptera</taxon>
    </lineage>
</organism>
<feature type="domain" description="C2H2-type" evidence="4">
    <location>
        <begin position="566"/>
        <end position="594"/>
    </location>
</feature>
<proteinExistence type="predicted"/>
<keyword evidence="3" id="KW-0863">Zinc-finger</keyword>
<dbReference type="GO" id="GO:0008270">
    <property type="term" value="F:zinc ion binding"/>
    <property type="evidence" value="ECO:0007669"/>
    <property type="project" value="UniProtKB-KW"/>
</dbReference>
<feature type="domain" description="C2H2-type" evidence="4">
    <location>
        <begin position="423"/>
        <end position="452"/>
    </location>
</feature>
<protein>
    <recommendedName>
        <fullName evidence="4">C2H2-type domain-containing protein</fullName>
    </recommendedName>
</protein>
<reference evidence="5" key="1">
    <citation type="submission" date="2015-12" db="EMBL/GenBank/DDBJ databases">
        <title>De novo transcriptome assembly of four potential Pierce s Disease insect vectors from Arizona vineyards.</title>
        <authorList>
            <person name="Tassone E.E."/>
        </authorList>
    </citation>
    <scope>NUCLEOTIDE SEQUENCE</scope>
</reference>
<evidence type="ECO:0000259" key="4">
    <source>
        <dbReference type="PROSITE" id="PS50157"/>
    </source>
</evidence>
<dbReference type="AlphaFoldDB" id="A0A1B6D4J0"/>
<dbReference type="InterPro" id="IPR036236">
    <property type="entry name" value="Znf_C2H2_sf"/>
</dbReference>
<feature type="domain" description="C2H2-type" evidence="4">
    <location>
        <begin position="390"/>
        <end position="412"/>
    </location>
</feature>
<gene>
    <name evidence="5" type="ORF">g.9035</name>
</gene>
<dbReference type="Pfam" id="PF13912">
    <property type="entry name" value="zf-C2H2_6"/>
    <property type="match status" value="2"/>
</dbReference>
<keyword evidence="1" id="KW-0479">Metal-binding</keyword>
<dbReference type="FunFam" id="3.30.160.60:FF:000679">
    <property type="entry name" value="Zinc finger protein 341"/>
    <property type="match status" value="1"/>
</dbReference>
<dbReference type="EMBL" id="GEDC01016687">
    <property type="protein sequence ID" value="JAS20611.1"/>
    <property type="molecule type" value="Transcribed_RNA"/>
</dbReference>